<evidence type="ECO:0000256" key="6">
    <source>
        <dbReference type="ARBA" id="ARBA00023054"/>
    </source>
</evidence>
<keyword evidence="12" id="KW-1185">Reference proteome</keyword>
<dbReference type="InterPro" id="IPR038005">
    <property type="entry name" value="RX-like_CC"/>
</dbReference>
<dbReference type="Pfam" id="PF23559">
    <property type="entry name" value="WHD_DRP"/>
    <property type="match status" value="1"/>
</dbReference>
<dbReference type="CDD" id="cd14798">
    <property type="entry name" value="RX-CC_like"/>
    <property type="match status" value="1"/>
</dbReference>
<dbReference type="Pfam" id="PF00931">
    <property type="entry name" value="NB-ARC"/>
    <property type="match status" value="2"/>
</dbReference>
<proteinExistence type="inferred from homology"/>
<dbReference type="Proteomes" id="UP001341281">
    <property type="component" value="Chromosome 01"/>
</dbReference>
<keyword evidence="4" id="KW-0547">Nucleotide-binding</keyword>
<dbReference type="InterPro" id="IPR002182">
    <property type="entry name" value="NB-ARC"/>
</dbReference>
<dbReference type="InterPro" id="IPR058922">
    <property type="entry name" value="WHD_DRP"/>
</dbReference>
<feature type="domain" description="Disease resistance R13L4/SHOC-2-like LRR" evidence="10">
    <location>
        <begin position="699"/>
        <end position="810"/>
    </location>
</feature>
<dbReference type="GO" id="GO:0098542">
    <property type="term" value="P:defense response to other organism"/>
    <property type="evidence" value="ECO:0007669"/>
    <property type="project" value="TreeGrafter"/>
</dbReference>
<gene>
    <name evidence="11" type="ORF">U9M48_002390</name>
</gene>
<dbReference type="Pfam" id="PF23598">
    <property type="entry name" value="LRR_14"/>
    <property type="match status" value="2"/>
</dbReference>
<name>A0AAQ3SJR9_PASNO</name>
<dbReference type="AlphaFoldDB" id="A0AAQ3SJR9"/>
<protein>
    <submittedName>
        <fullName evidence="11">Uncharacterized protein</fullName>
    </submittedName>
</protein>
<keyword evidence="2" id="KW-0433">Leucine-rich repeat</keyword>
<evidence type="ECO:0000256" key="5">
    <source>
        <dbReference type="ARBA" id="ARBA00022821"/>
    </source>
</evidence>
<dbReference type="SUPFAM" id="SSF52058">
    <property type="entry name" value="L domain-like"/>
    <property type="match status" value="1"/>
</dbReference>
<evidence type="ECO:0000259" key="10">
    <source>
        <dbReference type="Pfam" id="PF23598"/>
    </source>
</evidence>
<feature type="domain" description="Disease resistance R13L4/SHOC-2-like LRR" evidence="10">
    <location>
        <begin position="856"/>
        <end position="1087"/>
    </location>
</feature>
<dbReference type="InterPro" id="IPR027417">
    <property type="entry name" value="P-loop_NTPase"/>
</dbReference>
<keyword evidence="3" id="KW-0677">Repeat</keyword>
<dbReference type="EMBL" id="CP144745">
    <property type="protein sequence ID" value="WVZ51228.1"/>
    <property type="molecule type" value="Genomic_DNA"/>
</dbReference>
<evidence type="ECO:0000259" key="7">
    <source>
        <dbReference type="Pfam" id="PF00931"/>
    </source>
</evidence>
<dbReference type="PANTHER" id="PTHR23155">
    <property type="entry name" value="DISEASE RESISTANCE PROTEIN RP"/>
    <property type="match status" value="1"/>
</dbReference>
<feature type="domain" description="Disease resistance N-terminal" evidence="8">
    <location>
        <begin position="13"/>
        <end position="85"/>
    </location>
</feature>
<comment type="similarity">
    <text evidence="1">Belongs to the disease resistance NB-LRR family.</text>
</comment>
<dbReference type="Gene3D" id="1.20.5.4130">
    <property type="match status" value="1"/>
</dbReference>
<evidence type="ECO:0000313" key="11">
    <source>
        <dbReference type="EMBL" id="WVZ51228.1"/>
    </source>
</evidence>
<evidence type="ECO:0000259" key="9">
    <source>
        <dbReference type="Pfam" id="PF23559"/>
    </source>
</evidence>
<dbReference type="InterPro" id="IPR044974">
    <property type="entry name" value="Disease_R_plants"/>
</dbReference>
<accession>A0AAQ3SJR9</accession>
<dbReference type="Gene3D" id="3.40.50.300">
    <property type="entry name" value="P-loop containing nucleotide triphosphate hydrolases"/>
    <property type="match status" value="1"/>
</dbReference>
<dbReference type="InterPro" id="IPR041118">
    <property type="entry name" value="Rx_N"/>
</dbReference>
<sequence length="1106" mass="125064">MADLALGLAKSAVEGMLTMANTAIDEEKLLQKSVKCDLRLISEEFEMMHSFLSSAKEHTTNNMERTLERQVRNLALDVEDCIELVVLDKSSWWRRLLPSCVPAAAPVTALDDAATDMKMLRARVQDIGERSRRYGHIGDCSLKAPELVHQQAVANATELDILVVARNNAADESGQLDLLNSIRSNYGLRELQVISVWGTASNLGMASLVKEAYDEPEIYKNFGRRAWVKLMHPFNPHGFIYSLLIQFYTNCCPKQDCTVGAVKQMEAVEATEGGLIKELMKQVSNQRYLVVLEDISTMDVWDTIRAYLPDNRKGSCIIVHTQHLEIASFCIGHSYRVSELKRFSEEHSVCAFLKEVRGQDVPITKMKAAQIWFDKFQRACVGREISLHALDVQDEPTIKKKAAQIWCLIVIDDIRSVEEWDLIKAALALRGSESSLKSCIIVTTNEESVATSCATTTWNVKALEHDEIIDLIRKKVYENTGSSELKSAEVVEQAKHIIHKCGGLPKVIVAIADFLSTQRKDNSVDLEGWWRLTHSFMPELETNRAFGSLQGLFSWVYSYFLTCPDSLKPCIFYLSIFPVNHSIRRMRLVRRWIAEGYSRDDKQRTAMQAAEEFFSKLVKLCMIRMLGSVVLTSSFSIPLCQVNGFFHEYIVSRSMEENLVFTLEGSCSMNLQRTVRHLAIGRTWDRDKDVFKSIDFSRLRSLTVFGKWSSFFISDKMCLLRVLDLEDALGVTEKDLEQMVKMLPRLKFLSLKGCSHISCLPDSLGDLQQLQTLDIRDTFVIMLPKSIIKLQKLQFIRAGTTKPQFIHAGTTGMDQIQPQSSLSMPSMSRPQHNRTPVSWLPKFSISHRITGSSNYSCVKVPRGIGRLTALNSLGFIDVRAEMGGSTILEELKNLTLLHDLEVSGINRNNINKFLDAISGHRHLELLTVKFDTDNLGSMDGNVIISPLESLRALELYGLVRKLPVWMMQLQGITSIKLQMTMLPQEEIDAIERIPKLRFLSLFLEKFQDGKLKFGRPFTQLHALEIASNSMLHAVTFGYSAMRNLEVLNICCSSVPSMVFSGLENLGELKEVWLLGNYGDTLKQHVQRQLACHHKKIKPVLRVLSSS</sequence>
<evidence type="ECO:0000259" key="8">
    <source>
        <dbReference type="Pfam" id="PF18052"/>
    </source>
</evidence>
<dbReference type="InterPro" id="IPR055414">
    <property type="entry name" value="LRR_R13L4/SHOC2-like"/>
</dbReference>
<dbReference type="Gene3D" id="3.80.10.10">
    <property type="entry name" value="Ribonuclease Inhibitor"/>
    <property type="match status" value="1"/>
</dbReference>
<organism evidence="11 12">
    <name type="scientific">Paspalum notatum var. saurae</name>
    <dbReference type="NCBI Taxonomy" id="547442"/>
    <lineage>
        <taxon>Eukaryota</taxon>
        <taxon>Viridiplantae</taxon>
        <taxon>Streptophyta</taxon>
        <taxon>Embryophyta</taxon>
        <taxon>Tracheophyta</taxon>
        <taxon>Spermatophyta</taxon>
        <taxon>Magnoliopsida</taxon>
        <taxon>Liliopsida</taxon>
        <taxon>Poales</taxon>
        <taxon>Poaceae</taxon>
        <taxon>PACMAD clade</taxon>
        <taxon>Panicoideae</taxon>
        <taxon>Andropogonodae</taxon>
        <taxon>Paspaleae</taxon>
        <taxon>Paspalinae</taxon>
        <taxon>Paspalum</taxon>
    </lineage>
</organism>
<dbReference type="PRINTS" id="PR00364">
    <property type="entry name" value="DISEASERSIST"/>
</dbReference>
<evidence type="ECO:0000256" key="4">
    <source>
        <dbReference type="ARBA" id="ARBA00022741"/>
    </source>
</evidence>
<dbReference type="GO" id="GO:0043531">
    <property type="term" value="F:ADP binding"/>
    <property type="evidence" value="ECO:0007669"/>
    <property type="project" value="InterPro"/>
</dbReference>
<keyword evidence="5" id="KW-0611">Plant defense</keyword>
<reference evidence="11 12" key="1">
    <citation type="submission" date="2024-02" db="EMBL/GenBank/DDBJ databases">
        <title>High-quality chromosome-scale genome assembly of Pensacola bahiagrass (Paspalum notatum Flugge var. saurae).</title>
        <authorList>
            <person name="Vega J.M."/>
            <person name="Podio M."/>
            <person name="Orjuela J."/>
            <person name="Siena L.A."/>
            <person name="Pessino S.C."/>
            <person name="Combes M.C."/>
            <person name="Mariac C."/>
            <person name="Albertini E."/>
            <person name="Pupilli F."/>
            <person name="Ortiz J.P.A."/>
            <person name="Leblanc O."/>
        </authorList>
    </citation>
    <scope>NUCLEOTIDE SEQUENCE [LARGE SCALE GENOMIC DNA]</scope>
    <source>
        <strain evidence="11">R1</strain>
        <tissue evidence="11">Leaf</tissue>
    </source>
</reference>
<feature type="domain" description="Disease resistance protein winged helix" evidence="9">
    <location>
        <begin position="576"/>
        <end position="624"/>
    </location>
</feature>
<dbReference type="SUPFAM" id="SSF52540">
    <property type="entry name" value="P-loop containing nucleoside triphosphate hydrolases"/>
    <property type="match status" value="2"/>
</dbReference>
<keyword evidence="6" id="KW-0175">Coiled coil</keyword>
<feature type="domain" description="NB-ARC" evidence="7">
    <location>
        <begin position="407"/>
        <end position="480"/>
    </location>
</feature>
<feature type="domain" description="NB-ARC" evidence="7">
    <location>
        <begin position="190"/>
        <end position="356"/>
    </location>
</feature>
<dbReference type="InterPro" id="IPR032675">
    <property type="entry name" value="LRR_dom_sf"/>
</dbReference>
<dbReference type="PANTHER" id="PTHR23155:SF1135">
    <property type="entry name" value="OS08G0246300 PROTEIN"/>
    <property type="match status" value="1"/>
</dbReference>
<evidence type="ECO:0000256" key="2">
    <source>
        <dbReference type="ARBA" id="ARBA00022614"/>
    </source>
</evidence>
<evidence type="ECO:0000313" key="12">
    <source>
        <dbReference type="Proteomes" id="UP001341281"/>
    </source>
</evidence>
<evidence type="ECO:0000256" key="3">
    <source>
        <dbReference type="ARBA" id="ARBA00022737"/>
    </source>
</evidence>
<evidence type="ECO:0000256" key="1">
    <source>
        <dbReference type="ARBA" id="ARBA00008894"/>
    </source>
</evidence>
<dbReference type="Pfam" id="PF18052">
    <property type="entry name" value="Rx_N"/>
    <property type="match status" value="1"/>
</dbReference>